<name>I4D9H7_DESAJ</name>
<dbReference type="Pfam" id="PF04014">
    <property type="entry name" value="MazE_antitoxin"/>
    <property type="match status" value="1"/>
</dbReference>
<dbReference type="SMART" id="SM00966">
    <property type="entry name" value="SpoVT_AbrB"/>
    <property type="match status" value="1"/>
</dbReference>
<protein>
    <submittedName>
        <fullName evidence="2">Growth regulator</fullName>
    </submittedName>
</protein>
<dbReference type="KEGG" id="dai:Desaci_3570"/>
<dbReference type="eggNOG" id="COG2336">
    <property type="taxonomic scope" value="Bacteria"/>
</dbReference>
<organism evidence="2 3">
    <name type="scientific">Desulfosporosinus acidiphilus (strain DSM 22704 / JCM 16185 / SJ4)</name>
    <dbReference type="NCBI Taxonomy" id="646529"/>
    <lineage>
        <taxon>Bacteria</taxon>
        <taxon>Bacillati</taxon>
        <taxon>Bacillota</taxon>
        <taxon>Clostridia</taxon>
        <taxon>Eubacteriales</taxon>
        <taxon>Desulfitobacteriaceae</taxon>
        <taxon>Desulfosporosinus</taxon>
    </lineage>
</organism>
<gene>
    <name evidence="2" type="ordered locus">Desaci_3570</name>
</gene>
<proteinExistence type="predicted"/>
<dbReference type="PANTHER" id="PTHR40516:SF1">
    <property type="entry name" value="ANTITOXIN CHPS-RELATED"/>
    <property type="match status" value="1"/>
</dbReference>
<dbReference type="PANTHER" id="PTHR40516">
    <property type="entry name" value="ANTITOXIN CHPS-RELATED"/>
    <property type="match status" value="1"/>
</dbReference>
<dbReference type="InterPro" id="IPR037914">
    <property type="entry name" value="SpoVT-AbrB_sf"/>
</dbReference>
<keyword evidence="3" id="KW-1185">Reference proteome</keyword>
<dbReference type="GO" id="GO:0003677">
    <property type="term" value="F:DNA binding"/>
    <property type="evidence" value="ECO:0007669"/>
    <property type="project" value="InterPro"/>
</dbReference>
<reference evidence="2 3" key="1">
    <citation type="journal article" date="2012" name="J. Bacteriol.">
        <title>Complete genome sequences of Desulfosporosinus orientis DSM765T, Desulfosporosinus youngiae DSM17734T, Desulfosporosinus meridiei DSM13257T, and Desulfosporosinus acidiphilus DSM22704T.</title>
        <authorList>
            <person name="Pester M."/>
            <person name="Brambilla E."/>
            <person name="Alazard D."/>
            <person name="Rattei T."/>
            <person name="Weinmaier T."/>
            <person name="Han J."/>
            <person name="Lucas S."/>
            <person name="Lapidus A."/>
            <person name="Cheng J.F."/>
            <person name="Goodwin L."/>
            <person name="Pitluck S."/>
            <person name="Peters L."/>
            <person name="Ovchinnikova G."/>
            <person name="Teshima H."/>
            <person name="Detter J.C."/>
            <person name="Han C.S."/>
            <person name="Tapia R."/>
            <person name="Land M.L."/>
            <person name="Hauser L."/>
            <person name="Kyrpides N.C."/>
            <person name="Ivanova N.N."/>
            <person name="Pagani I."/>
            <person name="Huntmann M."/>
            <person name="Wei C.L."/>
            <person name="Davenport K.W."/>
            <person name="Daligault H."/>
            <person name="Chain P.S."/>
            <person name="Chen A."/>
            <person name="Mavromatis K."/>
            <person name="Markowitz V."/>
            <person name="Szeto E."/>
            <person name="Mikhailova N."/>
            <person name="Pati A."/>
            <person name="Wagner M."/>
            <person name="Woyke T."/>
            <person name="Ollivier B."/>
            <person name="Klenk H.P."/>
            <person name="Spring S."/>
            <person name="Loy A."/>
        </authorList>
    </citation>
    <scope>NUCLEOTIDE SEQUENCE [LARGE SCALE GENOMIC DNA]</scope>
    <source>
        <strain evidence="3">DSM 22704 / JCM 16185 / SJ4</strain>
    </source>
</reference>
<accession>I4D9H7</accession>
<dbReference type="OrthoDB" id="9795766at2"/>
<dbReference type="InterPro" id="IPR039052">
    <property type="entry name" value="Antitox_PemI-like"/>
</dbReference>
<dbReference type="GO" id="GO:0097351">
    <property type="term" value="F:toxin sequestering activity"/>
    <property type="evidence" value="ECO:0007669"/>
    <property type="project" value="InterPro"/>
</dbReference>
<dbReference type="InterPro" id="IPR007159">
    <property type="entry name" value="SpoVT-AbrB_dom"/>
</dbReference>
<evidence type="ECO:0000259" key="1">
    <source>
        <dbReference type="SMART" id="SM00966"/>
    </source>
</evidence>
<feature type="domain" description="SpoVT-AbrB" evidence="1">
    <location>
        <begin position="6"/>
        <end position="51"/>
    </location>
</feature>
<evidence type="ECO:0000313" key="2">
    <source>
        <dbReference type="EMBL" id="AFM42451.1"/>
    </source>
</evidence>
<dbReference type="AlphaFoldDB" id="I4D9H7"/>
<dbReference type="SUPFAM" id="SSF89447">
    <property type="entry name" value="AbrB/MazE/MraZ-like"/>
    <property type="match status" value="1"/>
</dbReference>
<dbReference type="Gene3D" id="2.10.260.10">
    <property type="match status" value="1"/>
</dbReference>
<dbReference type="STRING" id="646529.Desaci_3570"/>
<dbReference type="Proteomes" id="UP000002892">
    <property type="component" value="Chromosome"/>
</dbReference>
<dbReference type="HOGENOM" id="CLU_150554_1_0_9"/>
<sequence>MEAMARKWGNSIGIRIPASMANSIKITDGTPIDVELDGERIIITRKKFDLKELLAQIPDEYEPEEIDWGEPVGEEIW</sequence>
<dbReference type="EMBL" id="CP003639">
    <property type="protein sequence ID" value="AFM42451.1"/>
    <property type="molecule type" value="Genomic_DNA"/>
</dbReference>
<evidence type="ECO:0000313" key="3">
    <source>
        <dbReference type="Proteomes" id="UP000002892"/>
    </source>
</evidence>